<dbReference type="EMBL" id="LAZR01002964">
    <property type="protein sequence ID" value="KKN23506.1"/>
    <property type="molecule type" value="Genomic_DNA"/>
</dbReference>
<accession>A0A0F9REI5</accession>
<protein>
    <submittedName>
        <fullName evidence="2">Uncharacterized protein</fullName>
    </submittedName>
</protein>
<sequence length="229" mass="23063">MPKTYFDIFAPRKAGPAPIAPAGPGPLPPPGPPGVVTNYGDYGTPPAAPAPPAPPGAPTPPPAGPPPPAPPEATPPATPGPPPLTAESIQQQVDTRVSVEQFQAWIDLGLLDPKCPSDTPFKSENVDAGGNAIGGCFEKPVDCPPGTTKVGQNQCLPKGSAAARASGLDGGGGAPAGPESGGSPFNYNDFMRMLMPLMMSVYGGGRAQGSFLPGTSTQLNSSLPFSGWY</sequence>
<feature type="compositionally biased region" description="Pro residues" evidence="1">
    <location>
        <begin position="18"/>
        <end position="33"/>
    </location>
</feature>
<name>A0A0F9REI5_9ZZZZ</name>
<feature type="compositionally biased region" description="Pro residues" evidence="1">
    <location>
        <begin position="46"/>
        <end position="84"/>
    </location>
</feature>
<dbReference type="AlphaFoldDB" id="A0A0F9REI5"/>
<evidence type="ECO:0000313" key="2">
    <source>
        <dbReference type="EMBL" id="KKN23506.1"/>
    </source>
</evidence>
<evidence type="ECO:0000256" key="1">
    <source>
        <dbReference type="SAM" id="MobiDB-lite"/>
    </source>
</evidence>
<feature type="region of interest" description="Disordered" evidence="1">
    <location>
        <begin position="162"/>
        <end position="182"/>
    </location>
</feature>
<gene>
    <name evidence="2" type="ORF">LCGC14_0904210</name>
</gene>
<feature type="region of interest" description="Disordered" evidence="1">
    <location>
        <begin position="1"/>
        <end position="91"/>
    </location>
</feature>
<comment type="caution">
    <text evidence="2">The sequence shown here is derived from an EMBL/GenBank/DDBJ whole genome shotgun (WGS) entry which is preliminary data.</text>
</comment>
<proteinExistence type="predicted"/>
<organism evidence="2">
    <name type="scientific">marine sediment metagenome</name>
    <dbReference type="NCBI Taxonomy" id="412755"/>
    <lineage>
        <taxon>unclassified sequences</taxon>
        <taxon>metagenomes</taxon>
        <taxon>ecological metagenomes</taxon>
    </lineage>
</organism>
<reference evidence="2" key="1">
    <citation type="journal article" date="2015" name="Nature">
        <title>Complex archaea that bridge the gap between prokaryotes and eukaryotes.</title>
        <authorList>
            <person name="Spang A."/>
            <person name="Saw J.H."/>
            <person name="Jorgensen S.L."/>
            <person name="Zaremba-Niedzwiedzka K."/>
            <person name="Martijn J."/>
            <person name="Lind A.E."/>
            <person name="van Eijk R."/>
            <person name="Schleper C."/>
            <person name="Guy L."/>
            <person name="Ettema T.J."/>
        </authorList>
    </citation>
    <scope>NUCLEOTIDE SEQUENCE</scope>
</reference>